<protein>
    <submittedName>
        <fullName evidence="1">Uncharacterized protein</fullName>
    </submittedName>
</protein>
<sequence>MLKEHLTL</sequence>
<evidence type="ECO:0000313" key="2">
    <source>
        <dbReference type="Proteomes" id="UP000054988"/>
    </source>
</evidence>
<organism evidence="1 2">
    <name type="scientific">Moniliophthora roreri</name>
    <name type="common">Frosty pod rot fungus</name>
    <name type="synonym">Monilia roreri</name>
    <dbReference type="NCBI Taxonomy" id="221103"/>
    <lineage>
        <taxon>Eukaryota</taxon>
        <taxon>Fungi</taxon>
        <taxon>Dikarya</taxon>
        <taxon>Basidiomycota</taxon>
        <taxon>Agaricomycotina</taxon>
        <taxon>Agaricomycetes</taxon>
        <taxon>Agaricomycetidae</taxon>
        <taxon>Agaricales</taxon>
        <taxon>Marasmiineae</taxon>
        <taxon>Marasmiaceae</taxon>
        <taxon>Moniliophthora</taxon>
    </lineage>
</organism>
<reference evidence="1 2" key="1">
    <citation type="submission" date="2015-12" db="EMBL/GenBank/DDBJ databases">
        <title>Draft genome sequence of Moniliophthora roreri, the causal agent of frosty pod rot of cacao.</title>
        <authorList>
            <person name="Aime M.C."/>
            <person name="Diaz-Valderrama J.R."/>
            <person name="Kijpornyongpan T."/>
            <person name="Phillips-Mora W."/>
        </authorList>
    </citation>
    <scope>NUCLEOTIDE SEQUENCE [LARGE SCALE GENOMIC DNA]</scope>
    <source>
        <strain evidence="1 2">MCA 2952</strain>
    </source>
</reference>
<comment type="caution">
    <text evidence="1">The sequence shown here is derived from an EMBL/GenBank/DDBJ whole genome shotgun (WGS) entry which is preliminary data.</text>
</comment>
<gene>
    <name evidence="1" type="ORF">WG66_5061</name>
</gene>
<dbReference type="Proteomes" id="UP000054988">
    <property type="component" value="Unassembled WGS sequence"/>
</dbReference>
<name>A0A0W0G1B1_MONRR</name>
<accession>A0A0W0G1B1</accession>
<dbReference type="EMBL" id="LATX01001341">
    <property type="protein sequence ID" value="KTB42359.1"/>
    <property type="molecule type" value="Genomic_DNA"/>
</dbReference>
<evidence type="ECO:0000313" key="1">
    <source>
        <dbReference type="EMBL" id="KTB42359.1"/>
    </source>
</evidence>
<proteinExistence type="predicted"/>